<organism evidence="1 2">
    <name type="scientific">Ensifer canadensis</name>
    <dbReference type="NCBI Taxonomy" id="555315"/>
    <lineage>
        <taxon>Bacteria</taxon>
        <taxon>Pseudomonadati</taxon>
        <taxon>Pseudomonadota</taxon>
        <taxon>Alphaproteobacteria</taxon>
        <taxon>Hyphomicrobiales</taxon>
        <taxon>Rhizobiaceae</taxon>
        <taxon>Sinorhizobium/Ensifer group</taxon>
        <taxon>Ensifer</taxon>
    </lineage>
</organism>
<keyword evidence="2" id="KW-1185">Reference proteome</keyword>
<sequence length="232" mass="26486">MMQENRTRPLAFDGTFVKAQMVYDARNYTTSGVVTNLSDEPMYIAGEPIGVIPPWRSAILKDGVITKGKCASVVHVPEDVNLGGVVLDGWKWLGETVPEFPKRTPLYISPKDIVARVELNPWNLSNSPEPRDELQQFDIQLNLWWAPARTDAVIHNTHSFIELHTQIFGHGRIQLFKDAAGKEMYREISASPGDTHDPIVWVVDKRTFFYPWHRGWTDTDCIWMAIEFHPTV</sequence>
<dbReference type="AlphaFoldDB" id="A0AAW4FXF3"/>
<dbReference type="Proteomes" id="UP000744980">
    <property type="component" value="Unassembled WGS sequence"/>
</dbReference>
<dbReference type="RefSeq" id="WP_203530034.1">
    <property type="nucleotide sequence ID" value="NZ_CP083373.1"/>
</dbReference>
<evidence type="ECO:0000313" key="1">
    <source>
        <dbReference type="EMBL" id="MBM3095992.1"/>
    </source>
</evidence>
<proteinExistence type="predicted"/>
<evidence type="ECO:0000313" key="2">
    <source>
        <dbReference type="Proteomes" id="UP000744980"/>
    </source>
</evidence>
<protein>
    <submittedName>
        <fullName evidence="1">Uncharacterized protein</fullName>
    </submittedName>
</protein>
<accession>A0AAW4FXF3</accession>
<name>A0AAW4FXF3_9HYPH</name>
<comment type="caution">
    <text evidence="1">The sequence shown here is derived from an EMBL/GenBank/DDBJ whole genome shotgun (WGS) entry which is preliminary data.</text>
</comment>
<dbReference type="EMBL" id="WXFA01000064">
    <property type="protein sequence ID" value="MBM3095992.1"/>
    <property type="molecule type" value="Genomic_DNA"/>
</dbReference>
<gene>
    <name evidence="1" type="ORF">GFB56_35535</name>
</gene>
<reference evidence="1 2" key="1">
    <citation type="submission" date="2020-01" db="EMBL/GenBank/DDBJ databases">
        <title>Draft genome assembly of Ensifer adhaerens T173.</title>
        <authorList>
            <person name="Craig J.E."/>
            <person name="Stinchcombe J.R."/>
        </authorList>
    </citation>
    <scope>NUCLEOTIDE SEQUENCE [LARGE SCALE GENOMIC DNA]</scope>
    <source>
        <strain evidence="1 2">T173</strain>
    </source>
</reference>